<evidence type="ECO:0000256" key="14">
    <source>
        <dbReference type="SAM" id="Phobius"/>
    </source>
</evidence>
<accession>A0A5E4NFD8</accession>
<dbReference type="FunFam" id="2.60.40.60:FF:000021">
    <property type="entry name" value="FAT atypical cadherin 1"/>
    <property type="match status" value="1"/>
</dbReference>
<dbReference type="GO" id="GO:0007424">
    <property type="term" value="P:open tracheal system development"/>
    <property type="evidence" value="ECO:0007669"/>
    <property type="project" value="UniProtKB-ARBA"/>
</dbReference>
<keyword evidence="3 14" id="KW-0812">Transmembrane</keyword>
<feature type="domain" description="Cadherin" evidence="16">
    <location>
        <begin position="2873"/>
        <end position="2977"/>
    </location>
</feature>
<evidence type="ECO:0000259" key="16">
    <source>
        <dbReference type="PROSITE" id="PS50268"/>
    </source>
</evidence>
<feature type="domain" description="Cadherin" evidence="16">
    <location>
        <begin position="487"/>
        <end position="592"/>
    </location>
</feature>
<dbReference type="GO" id="GO:0005886">
    <property type="term" value="C:plasma membrane"/>
    <property type="evidence" value="ECO:0007669"/>
    <property type="project" value="UniProtKB-SubCell"/>
</dbReference>
<feature type="domain" description="Cadherin" evidence="16">
    <location>
        <begin position="1073"/>
        <end position="1174"/>
    </location>
</feature>
<evidence type="ECO:0000313" key="18">
    <source>
        <dbReference type="Proteomes" id="UP000325440"/>
    </source>
</evidence>
<name>A0A5E4NFD8_9HEMI</name>
<feature type="domain" description="Cadherin" evidence="16">
    <location>
        <begin position="593"/>
        <end position="696"/>
    </location>
</feature>
<feature type="domain" description="Cadherin" evidence="16">
    <location>
        <begin position="1622"/>
        <end position="1726"/>
    </location>
</feature>
<feature type="domain" description="Cadherin" evidence="16">
    <location>
        <begin position="166"/>
        <end position="270"/>
    </location>
</feature>
<reference evidence="17 18" key="1">
    <citation type="submission" date="2019-08" db="EMBL/GenBank/DDBJ databases">
        <authorList>
            <person name="Alioto T."/>
            <person name="Alioto T."/>
            <person name="Gomez Garrido J."/>
        </authorList>
    </citation>
    <scope>NUCLEOTIDE SEQUENCE [LARGE SCALE GENOMIC DNA]</scope>
</reference>
<feature type="domain" description="Cadherin" evidence="16">
    <location>
        <begin position="2773"/>
        <end position="2872"/>
    </location>
</feature>
<organism evidence="17 18">
    <name type="scientific">Cinara cedri</name>
    <dbReference type="NCBI Taxonomy" id="506608"/>
    <lineage>
        <taxon>Eukaryota</taxon>
        <taxon>Metazoa</taxon>
        <taxon>Ecdysozoa</taxon>
        <taxon>Arthropoda</taxon>
        <taxon>Hexapoda</taxon>
        <taxon>Insecta</taxon>
        <taxon>Pterygota</taxon>
        <taxon>Neoptera</taxon>
        <taxon>Paraneoptera</taxon>
        <taxon>Hemiptera</taxon>
        <taxon>Sternorrhyncha</taxon>
        <taxon>Aphidomorpha</taxon>
        <taxon>Aphidoidea</taxon>
        <taxon>Aphididae</taxon>
        <taxon>Lachninae</taxon>
        <taxon>Cinara</taxon>
    </lineage>
</organism>
<dbReference type="FunFam" id="2.60.40.60:FF:000064">
    <property type="entry name" value="FAT atypical cadherin 1"/>
    <property type="match status" value="1"/>
</dbReference>
<dbReference type="FunFam" id="2.60.40.60:FF:000020">
    <property type="entry name" value="Dachsous cadherin-related 1b"/>
    <property type="match status" value="1"/>
</dbReference>
<dbReference type="GO" id="GO:0007163">
    <property type="term" value="P:establishment or maintenance of cell polarity"/>
    <property type="evidence" value="ECO:0007669"/>
    <property type="project" value="UniProtKB-ARBA"/>
</dbReference>
<feature type="domain" description="Cadherin" evidence="16">
    <location>
        <begin position="286"/>
        <end position="379"/>
    </location>
</feature>
<keyword evidence="6 12" id="KW-0106">Calcium</keyword>
<sequence>METGYKSPFVKPLVLALLFLVSSCYCAFKNGSLADLRFTKDHYNATIPENALFKTYVRTEEKMGIYCADDDVVIRYKIASQQKIKFFKVEEKKVGNFWFLLVRTKTDYDVLNRERQDEYVLEVKATVTSSMEKPKDSKKRNSVSLELHATVRISVLDTNDLSPLFYPVVYEQTIPEDAPLHSSVLKVSAEDADVGMNGEIYYSFKEKTDQFAMHPRTGVVTITRLLKYDERRTYDFVVEARDRGIRGRSKPSTAKVKFNIQQVNIYDPEIDVQHLPHVVEESNCDIYAIVKITDRDSGLNGVVKSLEIMDGDPDGHFRVKETGNVGEYNIVVLKMLDRETTPKGYNLTLRASDSGTPERDTYKSIPIMLDDVNDNAPVFERELYEVNIAETAPINSPVIKLKVSDKDEGKNAQVSLEIVGGNEGGEFRINKRTGMLYTAMVLDAEQRSSYTLTVSAIDQGNAGSRKQSAAKVKIFVVDANDNDPLFEKYLMEVSLNENEPAGTFVVKINARDKDSGENGYISYSIANLKPVPFDIDHFTGFIKTTHLLDYETMRREYVLHIRASDWGYPYRRQTEMKLVIKLKDVNDNRPQFEKIDCQIQIPRFTNIGKEIMTMSAVDFDDGNFISYRVESGNEDNCFSIDSTSGVLSVTCDLTDVRTEERNVKITATDGSHYSDLTSVHVTLVNAKRTQATDDAINIECRETGVLRRLNEAIETAKRNNIVEDDNFAMMPSRYGENIHKPELMNLPVAVQVNESVPLGYTILAIRARDRDLGYNGKLIYGVSDGDDDSLFRIDPETGDLNVVGYLDRETRDEYVLNITVSDLGRPQHTTWKLLKVIVLDVNDNAPKVDKRVSSFRVSENARNGTVIFKINARDPDQGENGRIVYTLSTDTTQFAVDRTSGNLFVSGKLDRERQEVYELKVSVSDCAPEPSTLRTEALIRIVVDDVNDNAPEFLVQNYTVKALEDLPVGSVVAIVTAIDPDLGTGGVVTYSLESESSAETDDKLFEIDTVSGTVRTVSELDFETRQIHTLIVRAVDGGMPYLSSDTWLTVEVVDVNENVFAPEFPNFYAMMVVDENEPPGTLLGTVIATDADPPGDVSRVGYSIVDGDGLGYFSIDSEGNIRTMVVLDVETKSSYWLTVMAFDHATVPLHSRLEVYVKVKNVNDNVPLTKAPVYYPRVREDAAPNTPIIQLEATDADLSNTRITYTITTGNPQSLFAISSTTGLITTTGRKLDREDVSEHILDVTVIDDGVPVLSSTTSVVITVEDVNDNSPEMLKKAYRFKIPETQPAQEPLSIQENGTTAEPSEIDEQFDKKPWTTFGPNDIVGPALFRIVASDKDSGDNARLTYTMKTIQGLGDIFSVEPDTGVIYSDHTFRSDQDFSFYIRATDNGSPNMSATAKVIVEVLKIPENSKHAPEIQNPNQQVDITESDMVGYIVALINAVDKDQDYLWYRIESGDPNSDFMIEDDGNVLLARQLDWETRKEYNLTVAVTDGVYTATTQLLVSVKDINEYRPKFSQDVYEVNVTENAEVGSPVVTLKATDDDQDLKLLYGIHSAQHVNSVRSFAVDYQTGVVSVQQPLDRESIARHELTVLVKDQSTPSKKNFARVLITVIDSNDHAPEFSSNIVQGRVFETTAVGTSVLQLLATDKDHGENAAVSYQIISGNIGNVFSIDSKLGTLHVMKELDMSVTSEYTLNVKAVDSGSPPQYSTVPVYIMVVMADNAPPKFDSPEGSAEIYENEPSGTVVKRLQARSTSSLLFELVDGDTYNLFAINPSTGVLITRRQLDYESCHVYNLSITATNMAGSKAMCHVSVHVLDRNDNSPVLVNTSYKGVISEAAPIGSLVLLNDTLPMLIKAVDADSGSNGLLQYEIVEFAQSRMFHVVSNTGAIRTTALLDYETSPNITFHVRVIDQGNPRRTSDVLAKVFITILDVNDCPPIFTSFEYNTSVLVPTYVNVAVVQLNATDGDSEKQTKLTYSIVSGNEANVYTIDADRGLITVRDPNLGIKSSPHSLAVSVSDGKYSSQSNVNIRWYRSEDSSLKFQKPIYYATVMENDTKDRFLCAVTVIGAHLNEHLLFSISNPSRYFQIGSTTGILRTTGIAFDREVKEIYQIIVQVQSMDGDSDSLRVAHVPINITVLDINDNAPMFVNLPYYAIVSIDAKKDDLVTKVHAVDLDQGENAAVRYELTKGPGELFNVSRSTGEIFLRHNFEGQNNGRISEFKLTVAAFDGGLQSYSTEVEVNVKVMDRSMPVFDKQFYSVSVPEDIDLYAPLPLSIRADSPMARKLIYSIIAGNTFEEFAIDFNTGLLYAVDNLDYEQVQHYTLTVRATDSVSGVSADVLVSIMVMDVNDCAPEFIQDSYNISISESASFGSFILKVTATDNDTDINRMIKYSIKNGEENSTDFFHIDVKEGSIYLKQSLDHETQPLHHVILEATDSGLPSLSTITHLWITVLDVNDNAPKFEQSSYSCWLSEDAERGQFVTMVTATDPDIIDHSRLMYGITGGNNQQMFDINPKSGIIIVSNLNKLTTVNEHVLNVSVSDGVYTSFSRVRIEIVSTNKHSPIFEKFQYDGRILENKPAGTEIIRVQAIDNDTGPYGEVSYSIPSKKMSKIFSINNITGEIVSRMTLDREHTSLYEISVLACDQGARCGFTLVRIRVSDENDNSPRFLLPEYKTCIHSSLPINTGFLTVKAVDDDQEPSGQITYSINDIEPSDITKLMSVNKYTGVLVLQKSVESLKNNVYQFFIRATDSSIPPRQSDVPIELFVLSPEDHPPVFLQEDQKFNLTENAPIGTIVTTVKLVSEGETKFRITASEETSKLFTINDKGQITTTGFLDREKQAFHILGVFAFTESSPPLTALTEVYVKVLDENDNAPEFDNDLYIAKISEAIAEGTTVVKTRAIDLDEGKNAEVKYLINSKSNVPFVIDQYSGSISVSVSNLDREVKSSYIFDVMAFDGGTPSLNSTVKIHISLVDYNDNPSHFSESMYSASVEEDSLPGTVVVQLTLVDNDNELPSTLMYYIRDGDVHSKFAIRSTGEVYVANTLDRETLDKYQLTILVTDGKYVSTTQLYISVTDVNDEKPYCLHYRYRRMLSEGAPIGSIVLKIEARDVDLNPKLRYYLTGHGAEHFSLDIDNGLLKTAVSLDREQQSRYNLDAHVQDREKSDWECVSKVEITMLDINDNAPIFIANNNNTASLSEDAQIGTIVIKMHATDADIGLNRKLKYSLQDSAENYFIISPDSGIVTLAKKLDRETCEIYNITVKAIDHGTPPLFSLTELKVIVLDVNDNPPIFVQRTYYATVSEIAPIDTEVTRVLATSLDSGKNAEVVYSIAGGNEHNKFSINPETGVISVFEMLDYERIRDYLLTIQATDLGEPPLNNQAIVNITILDANDNAPIFGQLAYTTQISEDVHIGEVVIKVSATDLDSELNGKIRYALVKGDHHQQFAIDPFTGNITVAKPLDREQVSTYNLQIRATDSGVPELMSFALVQVQINDVNDNPPLFSQHNYSAFVHEDKKPGWIVCQLSVTDADLPPNGGPFTYEIHNNDDGNAFSIDPDGTVRTASQLDHRFQQNYKLAISVFDNGKPLLHSDTWLHIKVIEESQFPPVITPLEVWVGSWQDRWEGGSLGRVHATDQDEYDTLAYYVMNHKELFKIEERSGEIRAPQGLDAGYYSINVSVSDGKFLSYSTINVAVDSLTDDMLNEAISIRLKSVTPQHFISSQKKILMRTLKLNLGKDVNLISIQDAPQGNLDILLHVRGGTDLSTMHTALQKAGLIISNNVLPCNCTPGQGVCSQHITWLPDQVQTTVTDMVTFVAPAHTHQPHCSCRLGFAGKWCENKMATECPCSVDEICVPDNEIDGTYKCDKPRGVGDRCLAGNEIACWPPLFSNLHITWIQLTAAAAAIVFIIMVICVLIICRKCRVKRRNARRNKNINMLNTEFKRTTKINNLEVAQRPVSYTAIASNPEAAYMAAVTSNQLNNLDTLRSYGSAGDELENVPLDYLRNLNRGNNNKIMNDLKAIPDVTRVPRRSMHCPEEDTKILGGYHWDCSDWVRRSQNPLPNISEVPGSEVPDSSSFHSDSNDEVHHHIIDPARDLETLDEELYLSYRSEDDDVVTYGFPQRYPSQSELSTNVCEIEDPDMPMSTAV</sequence>
<feature type="domain" description="Cadherin" evidence="16">
    <location>
        <begin position="1326"/>
        <end position="1417"/>
    </location>
</feature>
<dbReference type="OrthoDB" id="6252479at2759"/>
<feature type="domain" description="Cadherin" evidence="16">
    <location>
        <begin position="1170"/>
        <end position="1274"/>
    </location>
</feature>
<dbReference type="FunFam" id="2.60.40.60:FF:000080">
    <property type="entry name" value="FAT atypical cadherin 1"/>
    <property type="match status" value="1"/>
</dbReference>
<dbReference type="PROSITE" id="PS00232">
    <property type="entry name" value="CADHERIN_1"/>
    <property type="match status" value="15"/>
</dbReference>
<keyword evidence="5" id="KW-0677">Repeat</keyword>
<dbReference type="FunFam" id="2.60.40.60:FF:000061">
    <property type="entry name" value="FAT atypical cadherin 3"/>
    <property type="match status" value="1"/>
</dbReference>
<evidence type="ECO:0000313" key="17">
    <source>
        <dbReference type="EMBL" id="VVC41871.1"/>
    </source>
</evidence>
<gene>
    <name evidence="17" type="ORF">CINCED_3A014248</name>
</gene>
<keyword evidence="2" id="KW-0245">EGF-like domain</keyword>
<evidence type="ECO:0000256" key="13">
    <source>
        <dbReference type="SAM" id="MobiDB-lite"/>
    </source>
</evidence>
<dbReference type="FunFam" id="2.60.40.60:FF:000026">
    <property type="entry name" value="FAT atypical cadherin 1"/>
    <property type="match status" value="2"/>
</dbReference>
<feature type="domain" description="Cadherin" evidence="16">
    <location>
        <begin position="3182"/>
        <end position="3285"/>
    </location>
</feature>
<feature type="transmembrane region" description="Helical" evidence="14">
    <location>
        <begin position="3885"/>
        <end position="3908"/>
    </location>
</feature>
<dbReference type="FunFam" id="2.60.40.60:FF:000051">
    <property type="entry name" value="FAT atypical cadherin 1"/>
    <property type="match status" value="1"/>
</dbReference>
<feature type="domain" description="Cadherin" evidence="16">
    <location>
        <begin position="1957"/>
        <end position="2045"/>
    </location>
</feature>
<dbReference type="GO" id="GO:0001736">
    <property type="term" value="P:establishment of planar polarity"/>
    <property type="evidence" value="ECO:0007669"/>
    <property type="project" value="UniProtKB-ARBA"/>
</dbReference>
<dbReference type="GO" id="GO:0048513">
    <property type="term" value="P:animal organ development"/>
    <property type="evidence" value="ECO:0007669"/>
    <property type="project" value="UniProtKB-ARBA"/>
</dbReference>
<feature type="domain" description="Cadherin" evidence="16">
    <location>
        <begin position="3286"/>
        <end position="3390"/>
    </location>
</feature>
<dbReference type="FunFam" id="2.60.40.60:FF:000037">
    <property type="entry name" value="FAT atypical cadherin 1"/>
    <property type="match status" value="2"/>
</dbReference>
<feature type="region of interest" description="Disordered" evidence="13">
    <location>
        <begin position="1286"/>
        <end position="1307"/>
    </location>
</feature>
<keyword evidence="4 15" id="KW-0732">Signal</keyword>
<feature type="domain" description="Cadherin" evidence="16">
    <location>
        <begin position="2562"/>
        <end position="2664"/>
    </location>
</feature>
<feature type="domain" description="Cadherin" evidence="16">
    <location>
        <begin position="39"/>
        <end position="165"/>
    </location>
</feature>
<feature type="domain" description="Cadherin" evidence="16">
    <location>
        <begin position="2146"/>
        <end position="2250"/>
    </location>
</feature>
<dbReference type="EMBL" id="CABPRJ010001929">
    <property type="protein sequence ID" value="VVC41871.1"/>
    <property type="molecule type" value="Genomic_DNA"/>
</dbReference>
<dbReference type="FunFam" id="2.60.40.60:FF:000013">
    <property type="entry name" value="Cadherin EGF LAG seven-pass G-type receptor"/>
    <property type="match status" value="3"/>
</dbReference>
<feature type="domain" description="Cadherin" evidence="16">
    <location>
        <begin position="1727"/>
        <end position="1824"/>
    </location>
</feature>
<dbReference type="GO" id="GO:0005509">
    <property type="term" value="F:calcium ion binding"/>
    <property type="evidence" value="ECO:0007669"/>
    <property type="project" value="UniProtKB-UniRule"/>
</dbReference>
<evidence type="ECO:0000256" key="2">
    <source>
        <dbReference type="ARBA" id="ARBA00022536"/>
    </source>
</evidence>
<dbReference type="FunFam" id="2.60.40.60:FF:000033">
    <property type="entry name" value="FAT atypical cadherin 1"/>
    <property type="match status" value="1"/>
</dbReference>
<keyword evidence="9 14" id="KW-0472">Membrane</keyword>
<dbReference type="FunFam" id="2.60.40.60:FF:000075">
    <property type="entry name" value="FAT atypical cadherin 1"/>
    <property type="match status" value="1"/>
</dbReference>
<evidence type="ECO:0000256" key="5">
    <source>
        <dbReference type="ARBA" id="ARBA00022737"/>
    </source>
</evidence>
<evidence type="ECO:0000256" key="3">
    <source>
        <dbReference type="ARBA" id="ARBA00022692"/>
    </source>
</evidence>
<dbReference type="SUPFAM" id="SSF49313">
    <property type="entry name" value="Cadherin-like"/>
    <property type="match status" value="34"/>
</dbReference>
<feature type="compositionally biased region" description="Polar residues" evidence="13">
    <location>
        <begin position="1287"/>
        <end position="1303"/>
    </location>
</feature>
<keyword evidence="18" id="KW-1185">Reference proteome</keyword>
<dbReference type="FunFam" id="2.60.40.60:FF:000015">
    <property type="entry name" value="FAT atypical cadherin 1"/>
    <property type="match status" value="3"/>
</dbReference>
<evidence type="ECO:0000256" key="10">
    <source>
        <dbReference type="ARBA" id="ARBA00023157"/>
    </source>
</evidence>
<feature type="domain" description="Cadherin" evidence="16">
    <location>
        <begin position="3496"/>
        <end position="3600"/>
    </location>
</feature>
<dbReference type="GO" id="GO:0048589">
    <property type="term" value="P:developmental growth"/>
    <property type="evidence" value="ECO:0007669"/>
    <property type="project" value="UniProtKB-ARBA"/>
</dbReference>
<feature type="domain" description="Cadherin" evidence="16">
    <location>
        <begin position="2978"/>
        <end position="3078"/>
    </location>
</feature>
<dbReference type="Proteomes" id="UP000325440">
    <property type="component" value="Unassembled WGS sequence"/>
</dbReference>
<keyword evidence="10" id="KW-1015">Disulfide bond</keyword>
<evidence type="ECO:0000256" key="7">
    <source>
        <dbReference type="ARBA" id="ARBA00022889"/>
    </source>
</evidence>
<dbReference type="FunFam" id="2.60.40.60:FF:000039">
    <property type="entry name" value="FAT atypical cadherin 3"/>
    <property type="match status" value="1"/>
</dbReference>
<evidence type="ECO:0000256" key="9">
    <source>
        <dbReference type="ARBA" id="ARBA00023136"/>
    </source>
</evidence>
<dbReference type="FunFam" id="2.60.40.60:FF:000059">
    <property type="entry name" value="FAT atypical cadherin 3"/>
    <property type="match status" value="1"/>
</dbReference>
<dbReference type="FunFam" id="2.60.40.60:FF:000041">
    <property type="entry name" value="FAT atypical cadherin 1"/>
    <property type="match status" value="1"/>
</dbReference>
<dbReference type="InterPro" id="IPR002126">
    <property type="entry name" value="Cadherin-like_dom"/>
</dbReference>
<dbReference type="GO" id="GO:0050839">
    <property type="term" value="F:cell adhesion molecule binding"/>
    <property type="evidence" value="ECO:0007669"/>
    <property type="project" value="UniProtKB-ARBA"/>
</dbReference>
<dbReference type="SMART" id="SM00112">
    <property type="entry name" value="CA"/>
    <property type="match status" value="33"/>
</dbReference>
<feature type="domain" description="Cadherin" evidence="16">
    <location>
        <begin position="2041"/>
        <end position="2145"/>
    </location>
</feature>
<feature type="domain" description="Cadherin" evidence="16">
    <location>
        <begin position="1516"/>
        <end position="1621"/>
    </location>
</feature>
<dbReference type="PANTHER" id="PTHR24026">
    <property type="entry name" value="FAT ATYPICAL CADHERIN-RELATED"/>
    <property type="match status" value="1"/>
</dbReference>
<evidence type="ECO:0000256" key="1">
    <source>
        <dbReference type="ARBA" id="ARBA00004251"/>
    </source>
</evidence>
<dbReference type="PANTHER" id="PTHR24026:SF51">
    <property type="entry name" value="PROTOCADHERIN-LIKE WING POLARITY PROTEIN STAN"/>
    <property type="match status" value="1"/>
</dbReference>
<dbReference type="FunFam" id="2.60.40.60:FF:000100">
    <property type="entry name" value="protocadherin Fat 2"/>
    <property type="match status" value="2"/>
</dbReference>
<dbReference type="GO" id="GO:0008104">
    <property type="term" value="P:intracellular protein localization"/>
    <property type="evidence" value="ECO:0007669"/>
    <property type="project" value="UniProtKB-ARBA"/>
</dbReference>
<feature type="domain" description="Cadherin" evidence="16">
    <location>
        <begin position="2353"/>
        <end position="2459"/>
    </location>
</feature>
<feature type="domain" description="Cadherin" evidence="16">
    <location>
        <begin position="3616"/>
        <end position="3708"/>
    </location>
</feature>
<feature type="domain" description="Cadherin" evidence="16">
    <location>
        <begin position="380"/>
        <end position="486"/>
    </location>
</feature>
<keyword evidence="11" id="KW-0325">Glycoprotein</keyword>
<keyword evidence="8 14" id="KW-1133">Transmembrane helix</keyword>
<feature type="domain" description="Cadherin" evidence="16">
    <location>
        <begin position="744"/>
        <end position="848"/>
    </location>
</feature>
<dbReference type="FunFam" id="2.60.40.60:FF:000053">
    <property type="entry name" value="FAT atypical cadherin 3"/>
    <property type="match status" value="1"/>
</dbReference>
<evidence type="ECO:0000256" key="6">
    <source>
        <dbReference type="ARBA" id="ARBA00022837"/>
    </source>
</evidence>
<evidence type="ECO:0000256" key="8">
    <source>
        <dbReference type="ARBA" id="ARBA00022989"/>
    </source>
</evidence>
<feature type="domain" description="Cadherin" evidence="16">
    <location>
        <begin position="3391"/>
        <end position="3495"/>
    </location>
</feature>
<dbReference type="GO" id="GO:0030855">
    <property type="term" value="P:epithelial cell differentiation"/>
    <property type="evidence" value="ECO:0007669"/>
    <property type="project" value="UniProtKB-ARBA"/>
</dbReference>
<evidence type="ECO:0000256" key="15">
    <source>
        <dbReference type="SAM" id="SignalP"/>
    </source>
</evidence>
<feature type="domain" description="Cadherin" evidence="16">
    <location>
        <begin position="2665"/>
        <end position="2772"/>
    </location>
</feature>
<dbReference type="FunFam" id="2.60.40.60:FF:000032">
    <property type="entry name" value="FAT atypical cadherin 1"/>
    <property type="match status" value="1"/>
</dbReference>
<protein>
    <submittedName>
        <fullName evidence="17">Cadherin,Cadherin-like,Cadherin conserved site</fullName>
    </submittedName>
</protein>
<dbReference type="FunFam" id="2.60.40.60:FF:000066">
    <property type="entry name" value="FAT atypical cadherin 1"/>
    <property type="match status" value="1"/>
</dbReference>
<feature type="domain" description="Cadherin" evidence="16">
    <location>
        <begin position="849"/>
        <end position="953"/>
    </location>
</feature>
<dbReference type="InterPro" id="IPR015919">
    <property type="entry name" value="Cadherin-like_sf"/>
</dbReference>
<feature type="domain" description="Cadherin" evidence="16">
    <location>
        <begin position="1825"/>
        <end position="1938"/>
    </location>
</feature>
<feature type="domain" description="Cadherin" evidence="16">
    <location>
        <begin position="2460"/>
        <end position="2561"/>
    </location>
</feature>
<dbReference type="GO" id="GO:0007010">
    <property type="term" value="P:cytoskeleton organization"/>
    <property type="evidence" value="ECO:0007669"/>
    <property type="project" value="UniProtKB-ARBA"/>
</dbReference>
<evidence type="ECO:0000256" key="12">
    <source>
        <dbReference type="PROSITE-ProRule" id="PRU00043"/>
    </source>
</evidence>
<dbReference type="GO" id="GO:0007156">
    <property type="term" value="P:homophilic cell adhesion via plasma membrane adhesion molecules"/>
    <property type="evidence" value="ECO:0007669"/>
    <property type="project" value="InterPro"/>
</dbReference>
<feature type="domain" description="Cadherin" evidence="16">
    <location>
        <begin position="3079"/>
        <end position="3180"/>
    </location>
</feature>
<dbReference type="CDD" id="cd11304">
    <property type="entry name" value="Cadherin_repeat"/>
    <property type="match status" value="34"/>
</dbReference>
<comment type="subcellular location">
    <subcellularLocation>
        <location evidence="1">Cell membrane</location>
        <topology evidence="1">Single-pass type I membrane protein</topology>
    </subcellularLocation>
</comment>
<dbReference type="PROSITE" id="PS50268">
    <property type="entry name" value="CADHERIN_2"/>
    <property type="match status" value="34"/>
</dbReference>
<feature type="domain" description="Cadherin" evidence="16">
    <location>
        <begin position="954"/>
        <end position="1064"/>
    </location>
</feature>
<dbReference type="PRINTS" id="PR00205">
    <property type="entry name" value="CADHERIN"/>
</dbReference>
<evidence type="ECO:0000256" key="4">
    <source>
        <dbReference type="ARBA" id="ARBA00022729"/>
    </source>
</evidence>
<dbReference type="PROSITE" id="PS51257">
    <property type="entry name" value="PROKAR_LIPOPROTEIN"/>
    <property type="match status" value="1"/>
</dbReference>
<dbReference type="FunFam" id="2.60.40.60:FF:000024">
    <property type="entry name" value="FAT atypical cadherin 3"/>
    <property type="match status" value="1"/>
</dbReference>
<feature type="chain" id="PRO_5022672677" evidence="15">
    <location>
        <begin position="27"/>
        <end position="4137"/>
    </location>
</feature>
<dbReference type="InterPro" id="IPR020894">
    <property type="entry name" value="Cadherin_CS"/>
</dbReference>
<dbReference type="Gene3D" id="2.60.40.60">
    <property type="entry name" value="Cadherins"/>
    <property type="match status" value="34"/>
</dbReference>
<proteinExistence type="predicted"/>
<keyword evidence="7" id="KW-0130">Cell adhesion</keyword>
<feature type="signal peptide" evidence="15">
    <location>
        <begin position="1"/>
        <end position="26"/>
    </location>
</feature>
<dbReference type="Pfam" id="PF00028">
    <property type="entry name" value="Cadherin"/>
    <property type="match status" value="29"/>
</dbReference>
<evidence type="ECO:0000256" key="11">
    <source>
        <dbReference type="ARBA" id="ARBA00023180"/>
    </source>
</evidence>
<feature type="domain" description="Cadherin" evidence="16">
    <location>
        <begin position="1418"/>
        <end position="1515"/>
    </location>
</feature>
<feature type="domain" description="Cadherin" evidence="16">
    <location>
        <begin position="2251"/>
        <end position="2352"/>
    </location>
</feature>